<reference evidence="2" key="1">
    <citation type="journal article" date="2023" name="bioRxiv">
        <title>Improved chromosome-level genome assembly for marigold (Tagetes erecta).</title>
        <authorList>
            <person name="Jiang F."/>
            <person name="Yuan L."/>
            <person name="Wang S."/>
            <person name="Wang H."/>
            <person name="Xu D."/>
            <person name="Wang A."/>
            <person name="Fan W."/>
        </authorList>
    </citation>
    <scope>NUCLEOTIDE SEQUENCE</scope>
    <source>
        <strain evidence="2">WSJ</strain>
        <tissue evidence="2">Leaf</tissue>
    </source>
</reference>
<gene>
    <name evidence="2" type="ORF">QVD17_21797</name>
</gene>
<proteinExistence type="predicted"/>
<keyword evidence="1" id="KW-0472">Membrane</keyword>
<accession>A0AAD8NT61</accession>
<protein>
    <submittedName>
        <fullName evidence="2">Uncharacterized protein</fullName>
    </submittedName>
</protein>
<dbReference type="Proteomes" id="UP001229421">
    <property type="component" value="Unassembled WGS sequence"/>
</dbReference>
<sequence length="88" mass="10402">MCQETTVPDPNMQQKKPYLALFFKRLHSKKRKGGIWKKIGNSGLRLKTKFNIREWFMDRVIFKFLSFFEAVAMVSTLCFFYLCCGGHL</sequence>
<dbReference type="EMBL" id="JAUHHV010000006">
    <property type="protein sequence ID" value="KAK1420302.1"/>
    <property type="molecule type" value="Genomic_DNA"/>
</dbReference>
<feature type="transmembrane region" description="Helical" evidence="1">
    <location>
        <begin position="60"/>
        <end position="82"/>
    </location>
</feature>
<dbReference type="PANTHER" id="PTHR33726">
    <property type="entry name" value="TRANSMEMBRANE PROTEIN"/>
    <property type="match status" value="1"/>
</dbReference>
<dbReference type="PANTHER" id="PTHR33726:SF3">
    <property type="entry name" value="TRANSMEMBRANE PROTEIN"/>
    <property type="match status" value="1"/>
</dbReference>
<keyword evidence="1" id="KW-0812">Transmembrane</keyword>
<organism evidence="2 3">
    <name type="scientific">Tagetes erecta</name>
    <name type="common">African marigold</name>
    <dbReference type="NCBI Taxonomy" id="13708"/>
    <lineage>
        <taxon>Eukaryota</taxon>
        <taxon>Viridiplantae</taxon>
        <taxon>Streptophyta</taxon>
        <taxon>Embryophyta</taxon>
        <taxon>Tracheophyta</taxon>
        <taxon>Spermatophyta</taxon>
        <taxon>Magnoliopsida</taxon>
        <taxon>eudicotyledons</taxon>
        <taxon>Gunneridae</taxon>
        <taxon>Pentapetalae</taxon>
        <taxon>asterids</taxon>
        <taxon>campanulids</taxon>
        <taxon>Asterales</taxon>
        <taxon>Asteraceae</taxon>
        <taxon>Asteroideae</taxon>
        <taxon>Heliantheae alliance</taxon>
        <taxon>Tageteae</taxon>
        <taxon>Tagetes</taxon>
    </lineage>
</organism>
<keyword evidence="1" id="KW-1133">Transmembrane helix</keyword>
<evidence type="ECO:0000256" key="1">
    <source>
        <dbReference type="SAM" id="Phobius"/>
    </source>
</evidence>
<evidence type="ECO:0000313" key="2">
    <source>
        <dbReference type="EMBL" id="KAK1420302.1"/>
    </source>
</evidence>
<comment type="caution">
    <text evidence="2">The sequence shown here is derived from an EMBL/GenBank/DDBJ whole genome shotgun (WGS) entry which is preliminary data.</text>
</comment>
<evidence type="ECO:0000313" key="3">
    <source>
        <dbReference type="Proteomes" id="UP001229421"/>
    </source>
</evidence>
<name>A0AAD8NT61_TARER</name>
<keyword evidence="3" id="KW-1185">Reference proteome</keyword>
<dbReference type="AlphaFoldDB" id="A0AAD8NT61"/>